<keyword evidence="2" id="KW-1185">Reference proteome</keyword>
<protein>
    <submittedName>
        <fullName evidence="1">Uncharacterized protein</fullName>
    </submittedName>
</protein>
<proteinExistence type="predicted"/>
<organism evidence="1 2">
    <name type="scientific">Oxalicibacterium faecigallinarum</name>
    <dbReference type="NCBI Taxonomy" id="573741"/>
    <lineage>
        <taxon>Bacteria</taxon>
        <taxon>Pseudomonadati</taxon>
        <taxon>Pseudomonadota</taxon>
        <taxon>Betaproteobacteria</taxon>
        <taxon>Burkholderiales</taxon>
        <taxon>Oxalobacteraceae</taxon>
        <taxon>Oxalicibacterium</taxon>
    </lineage>
</organism>
<evidence type="ECO:0000313" key="1">
    <source>
        <dbReference type="EMBL" id="GGI15974.1"/>
    </source>
</evidence>
<name>A0A8J3ALP5_9BURK</name>
<dbReference type="Proteomes" id="UP000642180">
    <property type="component" value="Unassembled WGS sequence"/>
</dbReference>
<comment type="caution">
    <text evidence="1">The sequence shown here is derived from an EMBL/GenBank/DDBJ whole genome shotgun (WGS) entry which is preliminary data.</text>
</comment>
<dbReference type="AlphaFoldDB" id="A0A8J3ALP5"/>
<gene>
    <name evidence="1" type="ORF">GCM10008066_01640</name>
</gene>
<sequence>MSLIVCSTPLISLASTPTDVQYFIERRDGCDHFRGEYPYDEERGRFIAKNLKDLCTGTDKQLKKVKEEIRATASNHGKA</sequence>
<dbReference type="EMBL" id="BMDI01000001">
    <property type="protein sequence ID" value="GGI15974.1"/>
    <property type="molecule type" value="Genomic_DNA"/>
</dbReference>
<evidence type="ECO:0000313" key="2">
    <source>
        <dbReference type="Proteomes" id="UP000642180"/>
    </source>
</evidence>
<accession>A0A8J3ALP5</accession>
<reference evidence="2" key="1">
    <citation type="journal article" date="2019" name="Int. J. Syst. Evol. Microbiol.">
        <title>The Global Catalogue of Microorganisms (GCM) 10K type strain sequencing project: providing services to taxonomists for standard genome sequencing and annotation.</title>
        <authorList>
            <consortium name="The Broad Institute Genomics Platform"/>
            <consortium name="The Broad Institute Genome Sequencing Center for Infectious Disease"/>
            <person name="Wu L."/>
            <person name="Ma J."/>
        </authorList>
    </citation>
    <scope>NUCLEOTIDE SEQUENCE [LARGE SCALE GENOMIC DNA]</scope>
    <source>
        <strain evidence="2">CCM 2767</strain>
    </source>
</reference>